<accession>A0A0L0NRR2</accession>
<gene>
    <name evidence="1" type="ORF">QG37_06809</name>
</gene>
<proteinExistence type="predicted"/>
<comment type="caution">
    <text evidence="1">The sequence shown here is derived from an EMBL/GenBank/DDBJ whole genome shotgun (WGS) entry which is preliminary data.</text>
</comment>
<evidence type="ECO:0000313" key="1">
    <source>
        <dbReference type="EMBL" id="KND96831.1"/>
    </source>
</evidence>
<protein>
    <submittedName>
        <fullName evidence="1">Uncharacterized protein</fullName>
    </submittedName>
</protein>
<dbReference type="EMBL" id="LGST01000049">
    <property type="protein sequence ID" value="KND96831.1"/>
    <property type="molecule type" value="Genomic_DNA"/>
</dbReference>
<dbReference type="Proteomes" id="UP000037122">
    <property type="component" value="Unassembled WGS sequence"/>
</dbReference>
<reference evidence="2" key="1">
    <citation type="journal article" date="2015" name="BMC Genomics">
        <title>Draft genome of a commonly misdiagnosed multidrug resistant pathogen Candida auris.</title>
        <authorList>
            <person name="Chatterjee S."/>
            <person name="Alampalli S.V."/>
            <person name="Nageshan R.K."/>
            <person name="Chettiar S.T."/>
            <person name="Joshi S."/>
            <person name="Tatu U.S."/>
        </authorList>
    </citation>
    <scope>NUCLEOTIDE SEQUENCE [LARGE SCALE GENOMIC DNA]</scope>
    <source>
        <strain evidence="2">6684</strain>
    </source>
</reference>
<evidence type="ECO:0000313" key="2">
    <source>
        <dbReference type="Proteomes" id="UP000037122"/>
    </source>
</evidence>
<sequence length="60" mass="6784">MATVRRPMALALQIRACFVHVVHVSLRIRAWRVLGDDVPRVDQTREIAKDTETDVDEGVA</sequence>
<name>A0A0L0NRR2_CANAR</name>
<dbReference type="VEuPathDB" id="FungiDB:QG37_06809"/>
<dbReference type="AlphaFoldDB" id="A0A0L0NRR2"/>
<organism evidence="1 2">
    <name type="scientific">Candidozyma auris</name>
    <name type="common">Yeast</name>
    <name type="synonym">Candida auris</name>
    <dbReference type="NCBI Taxonomy" id="498019"/>
    <lineage>
        <taxon>Eukaryota</taxon>
        <taxon>Fungi</taxon>
        <taxon>Dikarya</taxon>
        <taxon>Ascomycota</taxon>
        <taxon>Saccharomycotina</taxon>
        <taxon>Pichiomycetes</taxon>
        <taxon>Metschnikowiaceae</taxon>
        <taxon>Candidozyma</taxon>
    </lineage>
</organism>